<evidence type="ECO:0000256" key="8">
    <source>
        <dbReference type="ARBA" id="ARBA00022842"/>
    </source>
</evidence>
<comment type="pathway">
    <text evidence="3">Nucleotide-sugar biosynthesis; UDP-N-acetyl-alpha-D-glucosamine biosynthesis; N-acetyl-alpha-D-glucosamine 1-phosphate from alpha-D-glucosamine 6-phosphate (route I): step 2/2.</text>
</comment>
<dbReference type="InterPro" id="IPR016055">
    <property type="entry name" value="A-D-PHexomutase_a/b/a-I/II/III"/>
</dbReference>
<evidence type="ECO:0000256" key="11">
    <source>
        <dbReference type="ARBA" id="ARBA00032065"/>
    </source>
</evidence>
<keyword evidence="7" id="KW-0479">Metal-binding</keyword>
<evidence type="ECO:0000256" key="4">
    <source>
        <dbReference type="ARBA" id="ARBA00010231"/>
    </source>
</evidence>
<dbReference type="Gene3D" id="3.30.310.50">
    <property type="entry name" value="Alpha-D-phosphohexomutase, C-terminal domain"/>
    <property type="match status" value="1"/>
</dbReference>
<dbReference type="GO" id="GO:0004610">
    <property type="term" value="F:phosphoacetylglucosamine mutase activity"/>
    <property type="evidence" value="ECO:0007669"/>
    <property type="project" value="UniProtKB-EC"/>
</dbReference>
<evidence type="ECO:0000256" key="3">
    <source>
        <dbReference type="ARBA" id="ARBA00004865"/>
    </source>
</evidence>
<dbReference type="GO" id="GO:0006048">
    <property type="term" value="P:UDP-N-acetylglucosamine biosynthetic process"/>
    <property type="evidence" value="ECO:0007669"/>
    <property type="project" value="TreeGrafter"/>
</dbReference>
<dbReference type="PANTHER" id="PTHR45955:SF1">
    <property type="entry name" value="PHOSPHOACETYLGLUCOSAMINE MUTASE"/>
    <property type="match status" value="1"/>
</dbReference>
<dbReference type="AlphaFoldDB" id="A0AB34IDJ2"/>
<comment type="cofactor">
    <cofactor evidence="2">
        <name>Mg(2+)</name>
        <dbReference type="ChEBI" id="CHEBI:18420"/>
    </cofactor>
</comment>
<keyword evidence="17" id="KW-1185">Reference proteome</keyword>
<dbReference type="SUPFAM" id="SSF53738">
    <property type="entry name" value="Phosphoglucomutase, first 3 domains"/>
    <property type="match status" value="4"/>
</dbReference>
<gene>
    <name evidence="16" type="ORF">AB1Y20_014396</name>
</gene>
<dbReference type="Pfam" id="PF02878">
    <property type="entry name" value="PGM_PMM_I"/>
    <property type="match status" value="1"/>
</dbReference>
<dbReference type="Proteomes" id="UP001515480">
    <property type="component" value="Unassembled WGS sequence"/>
</dbReference>
<dbReference type="InterPro" id="IPR036900">
    <property type="entry name" value="A-D-PHexomutase_C_sf"/>
</dbReference>
<dbReference type="InterPro" id="IPR005843">
    <property type="entry name" value="A-D-PHexomutase_C"/>
</dbReference>
<dbReference type="Pfam" id="PF00408">
    <property type="entry name" value="PGM_PMM_IV"/>
    <property type="match status" value="1"/>
</dbReference>
<evidence type="ECO:0000256" key="2">
    <source>
        <dbReference type="ARBA" id="ARBA00001946"/>
    </source>
</evidence>
<feature type="compositionally biased region" description="Low complexity" evidence="12">
    <location>
        <begin position="227"/>
        <end position="241"/>
    </location>
</feature>
<feature type="domain" description="Alpha-D-phosphohexomutase alpha/beta/alpha" evidence="14">
    <location>
        <begin position="51"/>
        <end position="91"/>
    </location>
</feature>
<protein>
    <recommendedName>
        <fullName evidence="5">phosphoacetylglucosamine mutase</fullName>
        <ecNumber evidence="5">5.4.2.3</ecNumber>
    </recommendedName>
    <alternativeName>
        <fullName evidence="11">Acetylglucosamine phosphomutase</fullName>
    </alternativeName>
    <alternativeName>
        <fullName evidence="10">N-acetylglucosamine-phosphate mutase</fullName>
    </alternativeName>
</protein>
<dbReference type="Gene3D" id="3.40.120.10">
    <property type="entry name" value="Alpha-D-Glucose-1,6-Bisphosphate, subunit A, domain 3"/>
    <property type="match status" value="3"/>
</dbReference>
<evidence type="ECO:0000256" key="1">
    <source>
        <dbReference type="ARBA" id="ARBA00000558"/>
    </source>
</evidence>
<accession>A0AB34IDJ2</accession>
<organism evidence="16 17">
    <name type="scientific">Prymnesium parvum</name>
    <name type="common">Toxic golden alga</name>
    <dbReference type="NCBI Taxonomy" id="97485"/>
    <lineage>
        <taxon>Eukaryota</taxon>
        <taxon>Haptista</taxon>
        <taxon>Haptophyta</taxon>
        <taxon>Prymnesiophyceae</taxon>
        <taxon>Prymnesiales</taxon>
        <taxon>Prymnesiaceae</taxon>
        <taxon>Prymnesium</taxon>
    </lineage>
</organism>
<dbReference type="EMBL" id="JBGBPQ010000028">
    <property type="protein sequence ID" value="KAL1496810.1"/>
    <property type="molecule type" value="Genomic_DNA"/>
</dbReference>
<evidence type="ECO:0000256" key="7">
    <source>
        <dbReference type="ARBA" id="ARBA00022723"/>
    </source>
</evidence>
<evidence type="ECO:0000259" key="15">
    <source>
        <dbReference type="Pfam" id="PF21404"/>
    </source>
</evidence>
<feature type="compositionally biased region" description="Basic and acidic residues" evidence="12">
    <location>
        <begin position="328"/>
        <end position="337"/>
    </location>
</feature>
<dbReference type="InterPro" id="IPR049022">
    <property type="entry name" value="AMG1_III"/>
</dbReference>
<evidence type="ECO:0000259" key="13">
    <source>
        <dbReference type="Pfam" id="PF00408"/>
    </source>
</evidence>
<dbReference type="GO" id="GO:0005975">
    <property type="term" value="P:carbohydrate metabolic process"/>
    <property type="evidence" value="ECO:0007669"/>
    <property type="project" value="InterPro"/>
</dbReference>
<feature type="domain" description="Phosphoacetylglucosamine mutase AMG1" evidence="15">
    <location>
        <begin position="460"/>
        <end position="603"/>
    </location>
</feature>
<dbReference type="SUPFAM" id="SSF55957">
    <property type="entry name" value="Phosphoglucomutase, C-terminal domain"/>
    <property type="match status" value="1"/>
</dbReference>
<comment type="similarity">
    <text evidence="4">Belongs to the phosphohexose mutase family.</text>
</comment>
<evidence type="ECO:0000313" key="16">
    <source>
        <dbReference type="EMBL" id="KAL1496810.1"/>
    </source>
</evidence>
<dbReference type="PANTHER" id="PTHR45955">
    <property type="entry name" value="PHOSPHOACETYLGLUCOSAMINE MUTASE"/>
    <property type="match status" value="1"/>
</dbReference>
<keyword evidence="9" id="KW-0413">Isomerase</keyword>
<dbReference type="EC" id="5.4.2.3" evidence="5"/>
<feature type="compositionally biased region" description="Low complexity" evidence="12">
    <location>
        <begin position="302"/>
        <end position="315"/>
    </location>
</feature>
<keyword evidence="8" id="KW-0460">Magnesium</keyword>
<keyword evidence="6" id="KW-0597">Phosphoprotein</keyword>
<comment type="caution">
    <text evidence="16">The sequence shown here is derived from an EMBL/GenBank/DDBJ whole genome shotgun (WGS) entry which is preliminary data.</text>
</comment>
<feature type="compositionally biased region" description="Low complexity" evidence="12">
    <location>
        <begin position="264"/>
        <end position="278"/>
    </location>
</feature>
<dbReference type="FunFam" id="3.30.310.50:FF:000003">
    <property type="entry name" value="Phosphoacetylglucosamine mutase"/>
    <property type="match status" value="1"/>
</dbReference>
<evidence type="ECO:0000256" key="12">
    <source>
        <dbReference type="SAM" id="MobiDB-lite"/>
    </source>
</evidence>
<reference evidence="16 17" key="1">
    <citation type="journal article" date="2024" name="Science">
        <title>Giant polyketide synthase enzymes in the biosynthesis of giant marine polyether toxins.</title>
        <authorList>
            <person name="Fallon T.R."/>
            <person name="Shende V.V."/>
            <person name="Wierzbicki I.H."/>
            <person name="Pendleton A.L."/>
            <person name="Watervoot N.F."/>
            <person name="Auber R.P."/>
            <person name="Gonzalez D.J."/>
            <person name="Wisecaver J.H."/>
            <person name="Moore B.S."/>
        </authorList>
    </citation>
    <scope>NUCLEOTIDE SEQUENCE [LARGE SCALE GENOMIC DNA]</scope>
    <source>
        <strain evidence="16 17">12B1</strain>
    </source>
</reference>
<evidence type="ECO:0000256" key="6">
    <source>
        <dbReference type="ARBA" id="ARBA00022553"/>
    </source>
</evidence>
<evidence type="ECO:0000256" key="10">
    <source>
        <dbReference type="ARBA" id="ARBA00031926"/>
    </source>
</evidence>
<evidence type="ECO:0000259" key="14">
    <source>
        <dbReference type="Pfam" id="PF02878"/>
    </source>
</evidence>
<dbReference type="InterPro" id="IPR005844">
    <property type="entry name" value="A-D-PHexomutase_a/b/a-I"/>
</dbReference>
<comment type="catalytic activity">
    <reaction evidence="1">
        <text>N-acetyl-alpha-D-glucosamine 1-phosphate = N-acetyl-D-glucosamine 6-phosphate</text>
        <dbReference type="Rhea" id="RHEA:23804"/>
        <dbReference type="ChEBI" id="CHEBI:57513"/>
        <dbReference type="ChEBI" id="CHEBI:57776"/>
        <dbReference type="EC" id="5.4.2.3"/>
    </reaction>
</comment>
<evidence type="ECO:0000256" key="5">
    <source>
        <dbReference type="ARBA" id="ARBA00012731"/>
    </source>
</evidence>
<feature type="domain" description="Alpha-D-phosphohexomutase C-terminal" evidence="13">
    <location>
        <begin position="624"/>
        <end position="688"/>
    </location>
</feature>
<dbReference type="GO" id="GO:0046872">
    <property type="term" value="F:metal ion binding"/>
    <property type="evidence" value="ECO:0007669"/>
    <property type="project" value="UniProtKB-KW"/>
</dbReference>
<evidence type="ECO:0000256" key="9">
    <source>
        <dbReference type="ARBA" id="ARBA00023235"/>
    </source>
</evidence>
<proteinExistence type="inferred from homology"/>
<dbReference type="Pfam" id="PF21404">
    <property type="entry name" value="AMG1_III"/>
    <property type="match status" value="1"/>
</dbReference>
<dbReference type="FunFam" id="3.40.120.10:FF:000013">
    <property type="entry name" value="Phosphoacetylglucosamine mutase"/>
    <property type="match status" value="1"/>
</dbReference>
<feature type="region of interest" description="Disordered" evidence="12">
    <location>
        <begin position="200"/>
        <end position="337"/>
    </location>
</feature>
<evidence type="ECO:0000313" key="17">
    <source>
        <dbReference type="Proteomes" id="UP001515480"/>
    </source>
</evidence>
<name>A0AB34IDJ2_PRYPA</name>
<sequence length="711" mass="75274">MVVAGILSYPKPSAALSYGTAGFRARAELLDSTLYRMGLLAVLRSRSRGGLAVGLMVTASHNGPLDNGIKLVDVEGGMLATAWEEDATRLANAPDDQAEHVLAAIAARRGAAGGDGEVAGGAAPPRAAVFVARDTRTHSARLAAIALEAVGVLEGRGVDMGVLTTPQLHHIVRHHNGPLAAGERLPHPPTLYTTSSATTTDLSLQESTSLAHPPSTPHREHLPRPPTLYTTSSATTTDLSLQESTSLAHPPSTPHREHLPRPPTLYTTSSATTTDLSLQESTSLAHPPSTPHREHLSHPPILCTTSSATTTDLSLQESTSLTHPPSTPHREHVGPREWASEEGYYEMLTRAYATLVPPAARSSDRGPLWIDAACGVGAPKLLAMQEALLALGLRVHVANGVGDGELNSGCGAEHVQKARLPPRGFEARLAGFDRACSLDGDADRLVYHYWTESNEWKLLDGDKIAALFSCFLMEQLAAAKLDKPLRVACVQTAYANGAAGAYIRGLGMEVPMAKTGVKFLHHEALHFDLAVYFEANGHGTILFSDAAVSALLQTQADAEAQGDAPRAAAARCLLATKQLINQAVGDAISDFLLVEAVLCLRGWGVSQWDALYSDLPSRQTKLPVAERAAIATTADETRVTTPPALQPELDALMARFARGRCFVRPSGTEDVVRVYAEAATQAEADELALLTAQATHKLAGGVGEMPDKAVA</sequence>